<sequence length="488" mass="54782">MAYPDRYHDPAEEELLGVEYAYSQSTDYIQKAEEQSREVDEELAESEDEGIEDDNDESSLPVNHMDSVHAAHAAVTKEEQVTEEVSPVLEDVLMKRSHLHLPGFQEVEELALLLLQLSDNGDHHIIPVPLREQIAAAANKLADHDRSARNFVKKYESKWGYSLFGRCLGPESPENSSAQKTKFGWMRAAEVTEESRLLYILIKMLKNRPTVGCLSSPAKAATLIKGSYKRIVDRVRDDPVLIDLDIPLPNINAKSITTFISKKEKRTNFLSTTQPKVKSHRNVLSTQTIPEAGKLPQSLPAATFQQVQYSDIPHESGKRHGEKRRLEFDSQPSTSYAVEPPTKTKLLPLLPKTSSRCMPSAASGVPILLVVPSQPQAQSISLNQPSSSVPFSFQPAPPPPPKQTRFLPNPSKKPCAACLIEKCGGLRKRYTPSKAKTRGNTKKIFTFCPTTNRSTTPGFEEVYNNYEHFKKVVDEELERKQRNREEEK</sequence>
<dbReference type="InParanoid" id="A0A7M7NG53"/>
<dbReference type="AlphaFoldDB" id="A0A7M7NG53"/>
<organism evidence="2 3">
    <name type="scientific">Strongylocentrotus purpuratus</name>
    <name type="common">Purple sea urchin</name>
    <dbReference type="NCBI Taxonomy" id="7668"/>
    <lineage>
        <taxon>Eukaryota</taxon>
        <taxon>Metazoa</taxon>
        <taxon>Echinodermata</taxon>
        <taxon>Eleutherozoa</taxon>
        <taxon>Echinozoa</taxon>
        <taxon>Echinoidea</taxon>
        <taxon>Euechinoidea</taxon>
        <taxon>Echinacea</taxon>
        <taxon>Camarodonta</taxon>
        <taxon>Echinidea</taxon>
        <taxon>Strongylocentrotidae</taxon>
        <taxon>Strongylocentrotus</taxon>
    </lineage>
</organism>
<dbReference type="GeneID" id="115921623"/>
<feature type="region of interest" description="Disordered" evidence="1">
    <location>
        <begin position="309"/>
        <end position="339"/>
    </location>
</feature>
<feature type="region of interest" description="Disordered" evidence="1">
    <location>
        <begin position="379"/>
        <end position="408"/>
    </location>
</feature>
<feature type="compositionally biased region" description="Low complexity" evidence="1">
    <location>
        <begin position="384"/>
        <end position="394"/>
    </location>
</feature>
<dbReference type="PANTHER" id="PTHR47773:SF1">
    <property type="entry name" value="C2H2-TYPE DOMAIN-CONTAINING PROTEIN"/>
    <property type="match status" value="1"/>
</dbReference>
<keyword evidence="3" id="KW-1185">Reference proteome</keyword>
<protein>
    <submittedName>
        <fullName evidence="2">Uncharacterized protein</fullName>
    </submittedName>
</protein>
<evidence type="ECO:0000313" key="3">
    <source>
        <dbReference type="Proteomes" id="UP000007110"/>
    </source>
</evidence>
<name>A0A7M7NG53_STRPU</name>
<evidence type="ECO:0000256" key="1">
    <source>
        <dbReference type="SAM" id="MobiDB-lite"/>
    </source>
</evidence>
<dbReference type="Proteomes" id="UP000007110">
    <property type="component" value="Unassembled WGS sequence"/>
</dbReference>
<feature type="region of interest" description="Disordered" evidence="1">
    <location>
        <begin position="27"/>
        <end position="61"/>
    </location>
</feature>
<feature type="compositionally biased region" description="Basic and acidic residues" evidence="1">
    <location>
        <begin position="312"/>
        <end position="328"/>
    </location>
</feature>
<evidence type="ECO:0000313" key="2">
    <source>
        <dbReference type="EnsemblMetazoa" id="XP_030835099"/>
    </source>
</evidence>
<proteinExistence type="predicted"/>
<dbReference type="EnsemblMetazoa" id="XM_030979239">
    <property type="protein sequence ID" value="XP_030835099"/>
    <property type="gene ID" value="LOC115921623"/>
</dbReference>
<dbReference type="KEGG" id="spu:115921623"/>
<dbReference type="RefSeq" id="XP_030835099.1">
    <property type="nucleotide sequence ID" value="XM_030979239.1"/>
</dbReference>
<dbReference type="PANTHER" id="PTHR47773">
    <property type="entry name" value="SI:DKEY-9I5.2-RELATED"/>
    <property type="match status" value="1"/>
</dbReference>
<reference evidence="3" key="1">
    <citation type="submission" date="2015-02" db="EMBL/GenBank/DDBJ databases">
        <title>Genome sequencing for Strongylocentrotus purpuratus.</title>
        <authorList>
            <person name="Murali S."/>
            <person name="Liu Y."/>
            <person name="Vee V."/>
            <person name="English A."/>
            <person name="Wang M."/>
            <person name="Skinner E."/>
            <person name="Han Y."/>
            <person name="Muzny D.M."/>
            <person name="Worley K.C."/>
            <person name="Gibbs R.A."/>
        </authorList>
    </citation>
    <scope>NUCLEOTIDE SEQUENCE</scope>
</reference>
<feature type="compositionally biased region" description="Acidic residues" evidence="1">
    <location>
        <begin position="39"/>
        <end position="57"/>
    </location>
</feature>
<reference evidence="2" key="2">
    <citation type="submission" date="2021-01" db="UniProtKB">
        <authorList>
            <consortium name="EnsemblMetazoa"/>
        </authorList>
    </citation>
    <scope>IDENTIFICATION</scope>
</reference>
<dbReference type="OrthoDB" id="10072098at2759"/>
<accession>A0A7M7NG53</accession>